<keyword evidence="2" id="KW-1185">Reference proteome</keyword>
<comment type="caution">
    <text evidence="1">The sequence shown here is derived from an EMBL/GenBank/DDBJ whole genome shotgun (WGS) entry which is preliminary data.</text>
</comment>
<reference evidence="1 2" key="1">
    <citation type="journal article" date="2022" name="Plant J.">
        <title>Chromosome-level genome of Camellia lanceoleosa provides a valuable resource for understanding genome evolution and self-incompatibility.</title>
        <authorList>
            <person name="Gong W."/>
            <person name="Xiao S."/>
            <person name="Wang L."/>
            <person name="Liao Z."/>
            <person name="Chang Y."/>
            <person name="Mo W."/>
            <person name="Hu G."/>
            <person name="Li W."/>
            <person name="Zhao G."/>
            <person name="Zhu H."/>
            <person name="Hu X."/>
            <person name="Ji K."/>
            <person name="Xiang X."/>
            <person name="Song Q."/>
            <person name="Yuan D."/>
            <person name="Jin S."/>
            <person name="Zhang L."/>
        </authorList>
    </citation>
    <scope>NUCLEOTIDE SEQUENCE [LARGE SCALE GENOMIC DNA]</scope>
    <source>
        <strain evidence="1">SQ_2022a</strain>
    </source>
</reference>
<proteinExistence type="predicted"/>
<dbReference type="EMBL" id="CM045764">
    <property type="protein sequence ID" value="KAI8007219.1"/>
    <property type="molecule type" value="Genomic_DNA"/>
</dbReference>
<sequence length="81" mass="9216">MRAHGHANRGNDKYNANGIQYATKGLHQFEKASAHSNRRPSDKTKCLEMRTRGHANRGNDKQAWKCKLDSRQHERASATLT</sequence>
<dbReference type="Proteomes" id="UP001060215">
    <property type="component" value="Chromosome 7"/>
</dbReference>
<evidence type="ECO:0000313" key="2">
    <source>
        <dbReference type="Proteomes" id="UP001060215"/>
    </source>
</evidence>
<organism evidence="1 2">
    <name type="scientific">Camellia lanceoleosa</name>
    <dbReference type="NCBI Taxonomy" id="1840588"/>
    <lineage>
        <taxon>Eukaryota</taxon>
        <taxon>Viridiplantae</taxon>
        <taxon>Streptophyta</taxon>
        <taxon>Embryophyta</taxon>
        <taxon>Tracheophyta</taxon>
        <taxon>Spermatophyta</taxon>
        <taxon>Magnoliopsida</taxon>
        <taxon>eudicotyledons</taxon>
        <taxon>Gunneridae</taxon>
        <taxon>Pentapetalae</taxon>
        <taxon>asterids</taxon>
        <taxon>Ericales</taxon>
        <taxon>Theaceae</taxon>
        <taxon>Camellia</taxon>
    </lineage>
</organism>
<protein>
    <submittedName>
        <fullName evidence="1">Uncharacterized protein</fullName>
    </submittedName>
</protein>
<name>A0ACC0H2S9_9ERIC</name>
<accession>A0ACC0H2S9</accession>
<gene>
    <name evidence="1" type="ORF">LOK49_LG07G00577</name>
</gene>
<evidence type="ECO:0000313" key="1">
    <source>
        <dbReference type="EMBL" id="KAI8007219.1"/>
    </source>
</evidence>